<keyword evidence="3" id="KW-1185">Reference proteome</keyword>
<feature type="domain" description="HPt" evidence="1">
    <location>
        <begin position="37"/>
        <end position="106"/>
    </location>
</feature>
<dbReference type="Proteomes" id="UP001524473">
    <property type="component" value="Unassembled WGS sequence"/>
</dbReference>
<reference evidence="2 3" key="1">
    <citation type="submission" date="2022-06" db="EMBL/GenBank/DDBJ databases">
        <title>Isolation of gut microbiota from human fecal samples.</title>
        <authorList>
            <person name="Pamer E.G."/>
            <person name="Barat B."/>
            <person name="Waligurski E."/>
            <person name="Medina S."/>
            <person name="Paddock L."/>
            <person name="Mostad J."/>
        </authorList>
    </citation>
    <scope>NUCLEOTIDE SEQUENCE [LARGE SCALE GENOMIC DNA]</scope>
    <source>
        <strain evidence="2 3">DFI.9.73</strain>
    </source>
</reference>
<evidence type="ECO:0000313" key="2">
    <source>
        <dbReference type="EMBL" id="MCQ4839748.1"/>
    </source>
</evidence>
<evidence type="ECO:0000259" key="1">
    <source>
        <dbReference type="Pfam" id="PF01627"/>
    </source>
</evidence>
<accession>A0ABT1RYH1</accession>
<sequence length="123" mass="13860">MSGFQTIFNAYGGDNSTAMGRFFGNEGMYLRFLDMFFQDESFQQLENALDAGDLKDAFAAAHTLKGVAGNMGLTPFYEAVCVIVERLRTEEPRKDYPVLCKAIQAEFYRAELFRKQLKKGGES</sequence>
<dbReference type="CDD" id="cd00088">
    <property type="entry name" value="HPT"/>
    <property type="match status" value="1"/>
</dbReference>
<dbReference type="Pfam" id="PF01627">
    <property type="entry name" value="Hpt"/>
    <property type="match status" value="1"/>
</dbReference>
<dbReference type="InterPro" id="IPR036641">
    <property type="entry name" value="HPT_dom_sf"/>
</dbReference>
<protein>
    <submittedName>
        <fullName evidence="2">Hpt domain-containing protein</fullName>
    </submittedName>
</protein>
<proteinExistence type="predicted"/>
<comment type="caution">
    <text evidence="2">The sequence shown here is derived from an EMBL/GenBank/DDBJ whole genome shotgun (WGS) entry which is preliminary data.</text>
</comment>
<dbReference type="RefSeq" id="WP_066862724.1">
    <property type="nucleotide sequence ID" value="NZ_CABKVV010000013.1"/>
</dbReference>
<dbReference type="InterPro" id="IPR008207">
    <property type="entry name" value="Sig_transdc_His_kin_Hpt_dom"/>
</dbReference>
<name>A0ABT1RYH1_9FIRM</name>
<dbReference type="SUPFAM" id="SSF47226">
    <property type="entry name" value="Histidine-containing phosphotransfer domain, HPT domain"/>
    <property type="match status" value="1"/>
</dbReference>
<dbReference type="EMBL" id="JANFZH010000014">
    <property type="protein sequence ID" value="MCQ4839748.1"/>
    <property type="molecule type" value="Genomic_DNA"/>
</dbReference>
<dbReference type="GeneID" id="90531989"/>
<gene>
    <name evidence="2" type="ORF">NE695_07455</name>
</gene>
<dbReference type="Gene3D" id="1.20.120.160">
    <property type="entry name" value="HPT domain"/>
    <property type="match status" value="1"/>
</dbReference>
<evidence type="ECO:0000313" key="3">
    <source>
        <dbReference type="Proteomes" id="UP001524473"/>
    </source>
</evidence>
<organism evidence="2 3">
    <name type="scientific">Neglectibacter timonensis</name>
    <dbReference type="NCBI Taxonomy" id="1776382"/>
    <lineage>
        <taxon>Bacteria</taxon>
        <taxon>Bacillati</taxon>
        <taxon>Bacillota</taxon>
        <taxon>Clostridia</taxon>
        <taxon>Eubacteriales</taxon>
        <taxon>Oscillospiraceae</taxon>
        <taxon>Neglectibacter</taxon>
    </lineage>
</organism>